<dbReference type="EC" id="2.1.1.77" evidence="3"/>
<dbReference type="GO" id="GO:0032259">
    <property type="term" value="P:methylation"/>
    <property type="evidence" value="ECO:0007669"/>
    <property type="project" value="UniProtKB-KW"/>
</dbReference>
<keyword evidence="7 13" id="KW-0808">Transferase</keyword>
<evidence type="ECO:0000313" key="13">
    <source>
        <dbReference type="EMBL" id="TDU83491.1"/>
    </source>
</evidence>
<dbReference type="AlphaFoldDB" id="A0A4R7SW95"/>
<evidence type="ECO:0000256" key="1">
    <source>
        <dbReference type="ARBA" id="ARBA00004496"/>
    </source>
</evidence>
<dbReference type="NCBIfam" id="TIGR04364">
    <property type="entry name" value="methyltran_FxLD"/>
    <property type="match status" value="1"/>
</dbReference>
<dbReference type="GO" id="GO:0004719">
    <property type="term" value="F:protein-L-isoaspartate (D-aspartate) O-methyltransferase activity"/>
    <property type="evidence" value="ECO:0007669"/>
    <property type="project" value="UniProtKB-EC"/>
</dbReference>
<dbReference type="InterPro" id="IPR029063">
    <property type="entry name" value="SAM-dependent_MTases_sf"/>
</dbReference>
<keyword evidence="8" id="KW-0949">S-adenosyl-L-methionine</keyword>
<dbReference type="EMBL" id="SOCE01000002">
    <property type="protein sequence ID" value="TDU83491.1"/>
    <property type="molecule type" value="Genomic_DNA"/>
</dbReference>
<dbReference type="CDD" id="cd02440">
    <property type="entry name" value="AdoMet_MTases"/>
    <property type="match status" value="1"/>
</dbReference>
<evidence type="ECO:0000313" key="14">
    <source>
        <dbReference type="Proteomes" id="UP000295151"/>
    </source>
</evidence>
<organism evidence="13 14">
    <name type="scientific">Kribbella voronezhensis</name>
    <dbReference type="NCBI Taxonomy" id="2512212"/>
    <lineage>
        <taxon>Bacteria</taxon>
        <taxon>Bacillati</taxon>
        <taxon>Actinomycetota</taxon>
        <taxon>Actinomycetes</taxon>
        <taxon>Propionibacteriales</taxon>
        <taxon>Kribbellaceae</taxon>
        <taxon>Kribbella</taxon>
    </lineage>
</organism>
<comment type="similarity">
    <text evidence="2">Belongs to the methyltransferase superfamily. L-isoaspartyl/D-aspartyl protein methyltransferase family.</text>
</comment>
<evidence type="ECO:0000256" key="5">
    <source>
        <dbReference type="ARBA" id="ARBA00022490"/>
    </source>
</evidence>
<evidence type="ECO:0000256" key="4">
    <source>
        <dbReference type="ARBA" id="ARBA00013346"/>
    </source>
</evidence>
<protein>
    <recommendedName>
        <fullName evidence="4">Protein-L-isoaspartate O-methyltransferase</fullName>
        <ecNumber evidence="3">2.1.1.77</ecNumber>
    </recommendedName>
    <alternativeName>
        <fullName evidence="11">L-isoaspartyl protein carboxyl methyltransferase</fullName>
    </alternativeName>
    <alternativeName>
        <fullName evidence="9">Protein L-isoaspartyl methyltransferase</fullName>
    </alternativeName>
    <alternativeName>
        <fullName evidence="10">Protein-beta-aspartate methyltransferase</fullName>
    </alternativeName>
</protein>
<evidence type="ECO:0000256" key="12">
    <source>
        <dbReference type="SAM" id="MobiDB-lite"/>
    </source>
</evidence>
<dbReference type="PANTHER" id="PTHR11579:SF0">
    <property type="entry name" value="PROTEIN-L-ISOASPARTATE(D-ASPARTATE) O-METHYLTRANSFERASE"/>
    <property type="match status" value="1"/>
</dbReference>
<name>A0A4R7SW95_9ACTN</name>
<dbReference type="Gene3D" id="3.40.50.150">
    <property type="entry name" value="Vaccinia Virus protein VP39"/>
    <property type="match status" value="1"/>
</dbReference>
<dbReference type="Pfam" id="PF01135">
    <property type="entry name" value="PCMT"/>
    <property type="match status" value="1"/>
</dbReference>
<feature type="compositionally biased region" description="Basic and acidic residues" evidence="12">
    <location>
        <begin position="380"/>
        <end position="394"/>
    </location>
</feature>
<comment type="subcellular location">
    <subcellularLocation>
        <location evidence="1">Cytoplasm</location>
    </subcellularLocation>
</comment>
<comment type="caution">
    <text evidence="13">The sequence shown here is derived from an EMBL/GenBank/DDBJ whole genome shotgun (WGS) entry which is preliminary data.</text>
</comment>
<dbReference type="SUPFAM" id="SSF53335">
    <property type="entry name" value="S-adenosyl-L-methionine-dependent methyltransferases"/>
    <property type="match status" value="1"/>
</dbReference>
<evidence type="ECO:0000256" key="3">
    <source>
        <dbReference type="ARBA" id="ARBA00011890"/>
    </source>
</evidence>
<evidence type="ECO:0000256" key="7">
    <source>
        <dbReference type="ARBA" id="ARBA00022679"/>
    </source>
</evidence>
<feature type="region of interest" description="Disordered" evidence="12">
    <location>
        <begin position="379"/>
        <end position="487"/>
    </location>
</feature>
<sequence>MDAGGNQQAESLRAALVSQMVAEGSLRDNRVAAAFLAVPRHAFVPMVPLAVAYADDVVLMKRDEAGVAISSVSQPSVVALMLEQAGIQPGHRVLEIGSGGYNAALLSELVGPEGTVTTIDIDPEVIERARHGLAAAGYQQVRVVLADGEFGSPESAPYDRIVVTVTAWDIAPAWVAQLATRGRIVVPLRFRGQTRSIALDLVDGRLESRSMKLCGFVCMQGAGASYERVVSLENDTVRLGFDTDQEILEPPADVLRQPSSQVWSGVGADREEALSDLNLWLAAALDQYCVLAADRSAVKKHRVSPTPRWGTSATVSDGTLAYLTSRPGKDRDTLELGAVAHGPAAEERAEHLVRQIQTFDAHHRHGPPPLLTIYPASAPHEAEQTPELDREAGRIVDPPTTSARAADGGVEPAGSPVGASGVDGEPATSVGAGWVDGEPATSVGAGRVEGEPGSSVGAGGVDGEPGTPVGAGEVDGERAGSSVRLRIERPHTRMIVSWPSSS</sequence>
<dbReference type="PANTHER" id="PTHR11579">
    <property type="entry name" value="PROTEIN-L-ISOASPARTATE O-METHYLTRANSFERASE"/>
    <property type="match status" value="1"/>
</dbReference>
<evidence type="ECO:0000256" key="8">
    <source>
        <dbReference type="ARBA" id="ARBA00022691"/>
    </source>
</evidence>
<dbReference type="InterPro" id="IPR000682">
    <property type="entry name" value="PCMT"/>
</dbReference>
<evidence type="ECO:0000256" key="9">
    <source>
        <dbReference type="ARBA" id="ARBA00030757"/>
    </source>
</evidence>
<gene>
    <name evidence="13" type="ORF">EV138_5955</name>
</gene>
<keyword evidence="6 13" id="KW-0489">Methyltransferase</keyword>
<accession>A0A4R7SW95</accession>
<dbReference type="RefSeq" id="WP_202866996.1">
    <property type="nucleotide sequence ID" value="NZ_SOCE01000002.1"/>
</dbReference>
<evidence type="ECO:0000256" key="6">
    <source>
        <dbReference type="ARBA" id="ARBA00022603"/>
    </source>
</evidence>
<keyword evidence="5" id="KW-0963">Cytoplasm</keyword>
<evidence type="ECO:0000256" key="2">
    <source>
        <dbReference type="ARBA" id="ARBA00005369"/>
    </source>
</evidence>
<reference evidence="13 14" key="1">
    <citation type="submission" date="2019-03" db="EMBL/GenBank/DDBJ databases">
        <title>Genomic Encyclopedia of Type Strains, Phase III (KMG-III): the genomes of soil and plant-associated and newly described type strains.</title>
        <authorList>
            <person name="Whitman W."/>
        </authorList>
    </citation>
    <scope>NUCLEOTIDE SEQUENCE [LARGE SCALE GENOMIC DNA]</scope>
    <source>
        <strain evidence="13 14">VKM Ac-2575</strain>
    </source>
</reference>
<proteinExistence type="inferred from homology"/>
<evidence type="ECO:0000256" key="11">
    <source>
        <dbReference type="ARBA" id="ARBA00031350"/>
    </source>
</evidence>
<dbReference type="Proteomes" id="UP000295151">
    <property type="component" value="Unassembled WGS sequence"/>
</dbReference>
<dbReference type="GO" id="GO:0005737">
    <property type="term" value="C:cytoplasm"/>
    <property type="evidence" value="ECO:0007669"/>
    <property type="project" value="UniProtKB-SubCell"/>
</dbReference>
<dbReference type="InterPro" id="IPR027573">
    <property type="entry name" value="Methyltran_FxLD"/>
</dbReference>
<evidence type="ECO:0000256" key="10">
    <source>
        <dbReference type="ARBA" id="ARBA00031323"/>
    </source>
</evidence>
<keyword evidence="14" id="KW-1185">Reference proteome</keyword>